<proteinExistence type="inferred from homology"/>
<evidence type="ECO:0000256" key="10">
    <source>
        <dbReference type="ARBA" id="ARBA00032441"/>
    </source>
</evidence>
<evidence type="ECO:0000256" key="9">
    <source>
        <dbReference type="ARBA" id="ARBA00022842"/>
    </source>
</evidence>
<dbReference type="GO" id="GO:0005524">
    <property type="term" value="F:ATP binding"/>
    <property type="evidence" value="ECO:0007669"/>
    <property type="project" value="UniProtKB-KW"/>
</dbReference>
<dbReference type="PANTHER" id="PTHR33540">
    <property type="entry name" value="TRNA THREONYLCARBAMOYLADENOSINE BIOSYNTHESIS PROTEIN TSAE"/>
    <property type="match status" value="1"/>
</dbReference>
<reference evidence="11 12" key="1">
    <citation type="submission" date="2020-10" db="EMBL/GenBank/DDBJ databases">
        <title>Ca. Dormibacterota MAGs.</title>
        <authorList>
            <person name="Montgomery K."/>
        </authorList>
    </citation>
    <scope>NUCLEOTIDE SEQUENCE [LARGE SCALE GENOMIC DNA]</scope>
    <source>
        <strain evidence="11">SC8811_S16_3</strain>
    </source>
</reference>
<evidence type="ECO:0000313" key="11">
    <source>
        <dbReference type="EMBL" id="MBJ7602068.1"/>
    </source>
</evidence>
<comment type="caution">
    <text evidence="11">The sequence shown here is derived from an EMBL/GenBank/DDBJ whole genome shotgun (WGS) entry which is preliminary data.</text>
</comment>
<keyword evidence="7" id="KW-0547">Nucleotide-binding</keyword>
<dbReference type="GO" id="GO:0046872">
    <property type="term" value="F:metal ion binding"/>
    <property type="evidence" value="ECO:0007669"/>
    <property type="project" value="UniProtKB-KW"/>
</dbReference>
<dbReference type="NCBIfam" id="TIGR00150">
    <property type="entry name" value="T6A_YjeE"/>
    <property type="match status" value="1"/>
</dbReference>
<dbReference type="InterPro" id="IPR003442">
    <property type="entry name" value="T6A_TsaE"/>
</dbReference>
<dbReference type="Proteomes" id="UP000620075">
    <property type="component" value="Unassembled WGS sequence"/>
</dbReference>
<protein>
    <recommendedName>
        <fullName evidence="3">tRNA threonylcarbamoyladenosine biosynthesis protein TsaE</fullName>
    </recommendedName>
    <alternativeName>
        <fullName evidence="10">t(6)A37 threonylcarbamoyladenosine biosynthesis protein TsaE</fullName>
    </alternativeName>
</protein>
<evidence type="ECO:0000256" key="3">
    <source>
        <dbReference type="ARBA" id="ARBA00019010"/>
    </source>
</evidence>
<organism evidence="11 12">
    <name type="scientific">Candidatus Dormiibacter inghamiae</name>
    <dbReference type="NCBI Taxonomy" id="3127013"/>
    <lineage>
        <taxon>Bacteria</taxon>
        <taxon>Bacillati</taxon>
        <taxon>Candidatus Dormiibacterota</taxon>
        <taxon>Candidatus Dormibacteria</taxon>
        <taxon>Candidatus Dormibacterales</taxon>
        <taxon>Candidatus Dormibacteraceae</taxon>
        <taxon>Candidatus Dormiibacter</taxon>
    </lineage>
</organism>
<sequence>MVSHGEAETEAAGERLGTSVQAGDVLLLNGELGAGKTTFVRGLARGAGFVGDVLSPTFQLLRLYPGRVPLAHVDLYRLAHPSDIADLGLEEMLEVGAAAIEWGDRLSWPGVARLKFEVLGRSLRRLTLTGAPEHWSW</sequence>
<comment type="subcellular location">
    <subcellularLocation>
        <location evidence="1">Cytoplasm</location>
    </subcellularLocation>
</comment>
<dbReference type="AlphaFoldDB" id="A0A934KFP9"/>
<name>A0A934KFP9_9BACT</name>
<dbReference type="GO" id="GO:0005737">
    <property type="term" value="C:cytoplasm"/>
    <property type="evidence" value="ECO:0007669"/>
    <property type="project" value="UniProtKB-SubCell"/>
</dbReference>
<evidence type="ECO:0000256" key="2">
    <source>
        <dbReference type="ARBA" id="ARBA00007599"/>
    </source>
</evidence>
<keyword evidence="9" id="KW-0460">Magnesium</keyword>
<dbReference type="PANTHER" id="PTHR33540:SF2">
    <property type="entry name" value="TRNA THREONYLCARBAMOYLADENOSINE BIOSYNTHESIS PROTEIN TSAE"/>
    <property type="match status" value="1"/>
</dbReference>
<keyword evidence="4" id="KW-0963">Cytoplasm</keyword>
<keyword evidence="8" id="KW-0067">ATP-binding</keyword>
<keyword evidence="5" id="KW-0819">tRNA processing</keyword>
<evidence type="ECO:0000256" key="5">
    <source>
        <dbReference type="ARBA" id="ARBA00022694"/>
    </source>
</evidence>
<dbReference type="Pfam" id="PF02367">
    <property type="entry name" value="TsaE"/>
    <property type="match status" value="1"/>
</dbReference>
<evidence type="ECO:0000256" key="1">
    <source>
        <dbReference type="ARBA" id="ARBA00004496"/>
    </source>
</evidence>
<evidence type="ECO:0000256" key="8">
    <source>
        <dbReference type="ARBA" id="ARBA00022840"/>
    </source>
</evidence>
<gene>
    <name evidence="11" type="primary">tsaE</name>
    <name evidence="11" type="ORF">JF888_02560</name>
</gene>
<dbReference type="GO" id="GO:0002949">
    <property type="term" value="P:tRNA threonylcarbamoyladenosine modification"/>
    <property type="evidence" value="ECO:0007669"/>
    <property type="project" value="InterPro"/>
</dbReference>
<dbReference type="InterPro" id="IPR027417">
    <property type="entry name" value="P-loop_NTPase"/>
</dbReference>
<evidence type="ECO:0000256" key="7">
    <source>
        <dbReference type="ARBA" id="ARBA00022741"/>
    </source>
</evidence>
<evidence type="ECO:0000256" key="4">
    <source>
        <dbReference type="ARBA" id="ARBA00022490"/>
    </source>
</evidence>
<dbReference type="SUPFAM" id="SSF52540">
    <property type="entry name" value="P-loop containing nucleoside triphosphate hydrolases"/>
    <property type="match status" value="1"/>
</dbReference>
<accession>A0A934KFP9</accession>
<evidence type="ECO:0000256" key="6">
    <source>
        <dbReference type="ARBA" id="ARBA00022723"/>
    </source>
</evidence>
<keyword evidence="6" id="KW-0479">Metal-binding</keyword>
<evidence type="ECO:0000313" key="12">
    <source>
        <dbReference type="Proteomes" id="UP000620075"/>
    </source>
</evidence>
<dbReference type="EMBL" id="JAEKNQ010000013">
    <property type="protein sequence ID" value="MBJ7602068.1"/>
    <property type="molecule type" value="Genomic_DNA"/>
</dbReference>
<comment type="similarity">
    <text evidence="2">Belongs to the TsaE family.</text>
</comment>
<dbReference type="Gene3D" id="3.40.50.300">
    <property type="entry name" value="P-loop containing nucleotide triphosphate hydrolases"/>
    <property type="match status" value="1"/>
</dbReference>